<proteinExistence type="predicted"/>
<dbReference type="EMBL" id="BAABFO010000003">
    <property type="protein sequence ID" value="GAA4325635.1"/>
    <property type="molecule type" value="Genomic_DNA"/>
</dbReference>
<dbReference type="InterPro" id="IPR031304">
    <property type="entry name" value="SLT_2"/>
</dbReference>
<organism evidence="4 5">
    <name type="scientific">Pigmentiphaga soli</name>
    <dbReference type="NCBI Taxonomy" id="1007095"/>
    <lineage>
        <taxon>Bacteria</taxon>
        <taxon>Pseudomonadati</taxon>
        <taxon>Pseudomonadota</taxon>
        <taxon>Betaproteobacteria</taxon>
        <taxon>Burkholderiales</taxon>
        <taxon>Alcaligenaceae</taxon>
        <taxon>Pigmentiphaga</taxon>
    </lineage>
</organism>
<dbReference type="NCBIfam" id="TIGR02283">
    <property type="entry name" value="MltB_2"/>
    <property type="match status" value="1"/>
</dbReference>
<dbReference type="Gene3D" id="1.10.530.10">
    <property type="match status" value="1"/>
</dbReference>
<feature type="chain" id="PRO_5045745952" description="Lytic murein transglycosylase" evidence="1">
    <location>
        <begin position="30"/>
        <end position="418"/>
    </location>
</feature>
<feature type="domain" description="Transglycosylase SLT" evidence="3">
    <location>
        <begin position="38"/>
        <end position="338"/>
    </location>
</feature>
<dbReference type="Pfam" id="PF01471">
    <property type="entry name" value="PG_binding_1"/>
    <property type="match status" value="1"/>
</dbReference>
<keyword evidence="1" id="KW-0732">Signal</keyword>
<evidence type="ECO:0008006" key="6">
    <source>
        <dbReference type="Google" id="ProtNLM"/>
    </source>
</evidence>
<dbReference type="PANTHER" id="PTHR30163">
    <property type="entry name" value="MEMBRANE-BOUND LYTIC MUREIN TRANSGLYCOSYLASE B"/>
    <property type="match status" value="1"/>
</dbReference>
<evidence type="ECO:0000256" key="1">
    <source>
        <dbReference type="SAM" id="SignalP"/>
    </source>
</evidence>
<gene>
    <name evidence="4" type="ORF">GCM10023144_08180</name>
</gene>
<reference evidence="5" key="1">
    <citation type="journal article" date="2019" name="Int. J. Syst. Evol. Microbiol.">
        <title>The Global Catalogue of Microorganisms (GCM) 10K type strain sequencing project: providing services to taxonomists for standard genome sequencing and annotation.</title>
        <authorList>
            <consortium name="The Broad Institute Genomics Platform"/>
            <consortium name="The Broad Institute Genome Sequencing Center for Infectious Disease"/>
            <person name="Wu L."/>
            <person name="Ma J."/>
        </authorList>
    </citation>
    <scope>NUCLEOTIDE SEQUENCE [LARGE SCALE GENOMIC DNA]</scope>
    <source>
        <strain evidence="5">JCM 17666</strain>
    </source>
</reference>
<dbReference type="Pfam" id="PF13406">
    <property type="entry name" value="SLT_2"/>
    <property type="match status" value="1"/>
</dbReference>
<dbReference type="Proteomes" id="UP001501671">
    <property type="component" value="Unassembled WGS sequence"/>
</dbReference>
<name>A0ABP8GKC6_9BURK</name>
<dbReference type="Gene3D" id="1.10.8.350">
    <property type="entry name" value="Bacterial muramidase"/>
    <property type="match status" value="1"/>
</dbReference>
<dbReference type="PANTHER" id="PTHR30163:SF10">
    <property type="entry name" value="TRANSGLYCOLASE-RELATED"/>
    <property type="match status" value="1"/>
</dbReference>
<evidence type="ECO:0000313" key="4">
    <source>
        <dbReference type="EMBL" id="GAA4325635.1"/>
    </source>
</evidence>
<accession>A0ABP8GKC6</accession>
<feature type="domain" description="Peptidoglycan binding-like" evidence="2">
    <location>
        <begin position="361"/>
        <end position="415"/>
    </location>
</feature>
<dbReference type="InterPro" id="IPR036365">
    <property type="entry name" value="PGBD-like_sf"/>
</dbReference>
<comment type="caution">
    <text evidence="4">The sequence shown here is derived from an EMBL/GenBank/DDBJ whole genome shotgun (WGS) entry which is preliminary data.</text>
</comment>
<dbReference type="SUPFAM" id="SSF47090">
    <property type="entry name" value="PGBD-like"/>
    <property type="match status" value="1"/>
</dbReference>
<dbReference type="Gene3D" id="1.10.101.10">
    <property type="entry name" value="PGBD-like superfamily/PGBD"/>
    <property type="match status" value="1"/>
</dbReference>
<evidence type="ECO:0000259" key="3">
    <source>
        <dbReference type="Pfam" id="PF13406"/>
    </source>
</evidence>
<dbReference type="SUPFAM" id="SSF53955">
    <property type="entry name" value="Lysozyme-like"/>
    <property type="match status" value="1"/>
</dbReference>
<dbReference type="InterPro" id="IPR011970">
    <property type="entry name" value="MltB_2"/>
</dbReference>
<dbReference type="InterPro" id="IPR043426">
    <property type="entry name" value="MltB-like"/>
</dbReference>
<evidence type="ECO:0000259" key="2">
    <source>
        <dbReference type="Pfam" id="PF01471"/>
    </source>
</evidence>
<evidence type="ECO:0000313" key="5">
    <source>
        <dbReference type="Proteomes" id="UP001501671"/>
    </source>
</evidence>
<sequence length="418" mass="44527">MPGYLRIRSRFLSAAAAGLLLSAAGVAHAQQGPALDTAACLARLRTGAPANGVAVADFDRLTQDASLLPATAAAARVQPETKETWWDYLAKTVDDERVADGRAIVEREREPLAAIADRYQVDGQALVAIFGIETNYGRQLGKTRVLDAWLTRACTESNPLWARNAYAALRLLRDGVVDPAWFVGSWSGAFGMTQFIPTSFFELAADGDGDGRIDLYGSLPDALASTASHLRKRRAQWTRGLPAVIEVRLPAALAATLPPQPDAEYAGADRRPLADWTARGVTRADGGPLAASADPAATAYLFAPTGGRGPVFLATGNFDAILHYNQSRKYALAVGLLAARIQGAPPLATPWPTDDPGLSRREIRELQALLAARGHDVGEPDGIPGSRTRDAIRAEQERLGFEPDGRPGQRILGALRGG</sequence>
<protein>
    <recommendedName>
        <fullName evidence="6">Lytic murein transglycosylase</fullName>
    </recommendedName>
</protein>
<dbReference type="RefSeq" id="WP_345246615.1">
    <property type="nucleotide sequence ID" value="NZ_BAABFO010000003.1"/>
</dbReference>
<keyword evidence="5" id="KW-1185">Reference proteome</keyword>
<dbReference type="InterPro" id="IPR036366">
    <property type="entry name" value="PGBDSf"/>
</dbReference>
<dbReference type="InterPro" id="IPR002477">
    <property type="entry name" value="Peptidoglycan-bd-like"/>
</dbReference>
<feature type="signal peptide" evidence="1">
    <location>
        <begin position="1"/>
        <end position="29"/>
    </location>
</feature>
<dbReference type="InterPro" id="IPR023346">
    <property type="entry name" value="Lysozyme-like_dom_sf"/>
</dbReference>